<sequence length="164" mass="18094">MFDRFWQAYPKKAAKADAEKAFAKLQVDEGKLEMLLAAIAKQAAQPEWREEKGKFIPHPATWLNGARWLDEAAPQQPAAAGGAPVGSDAAWWETAPGIEAKGADVWRARKPGEEFQRYKVGVFKNAGDGPWRQALLADLLRTKSSAYASVHEYFYGHPPLDATA</sequence>
<evidence type="ECO:0000313" key="1">
    <source>
        <dbReference type="EMBL" id="AOZ06783.1"/>
    </source>
</evidence>
<proteinExistence type="predicted"/>
<organism evidence="1 2">
    <name type="scientific">Cupriavidus malaysiensis</name>
    <dbReference type="NCBI Taxonomy" id="367825"/>
    <lineage>
        <taxon>Bacteria</taxon>
        <taxon>Pseudomonadati</taxon>
        <taxon>Pseudomonadota</taxon>
        <taxon>Betaproteobacteria</taxon>
        <taxon>Burkholderiales</taxon>
        <taxon>Burkholderiaceae</taxon>
        <taxon>Cupriavidus</taxon>
    </lineage>
</organism>
<evidence type="ECO:0000313" key="2">
    <source>
        <dbReference type="Proteomes" id="UP000177515"/>
    </source>
</evidence>
<reference evidence="1 2" key="1">
    <citation type="submission" date="2016-10" db="EMBL/GenBank/DDBJ databases">
        <title>Complete genome sequences of three Cupriavidus strains isolated from various Malaysian environments.</title>
        <authorList>
            <person name="Abdullah A.A.-A."/>
            <person name="Shafie N.A.H."/>
            <person name="Lau N.S."/>
        </authorList>
    </citation>
    <scope>NUCLEOTIDE SEQUENCE [LARGE SCALE GENOMIC DNA]</scope>
    <source>
        <strain evidence="1 2">USMAA1020</strain>
    </source>
</reference>
<name>A0A1D9I420_9BURK</name>
<dbReference type="Proteomes" id="UP000177515">
    <property type="component" value="Chromosome 1"/>
</dbReference>
<protein>
    <submittedName>
        <fullName evidence="1">Uncharacterized protein</fullName>
    </submittedName>
</protein>
<dbReference type="EMBL" id="CP017754">
    <property type="protein sequence ID" value="AOZ06783.1"/>
    <property type="molecule type" value="Genomic_DNA"/>
</dbReference>
<accession>A0A1D9I420</accession>
<gene>
    <name evidence="1" type="ORF">BKK80_13865</name>
</gene>
<keyword evidence="2" id="KW-1185">Reference proteome</keyword>